<dbReference type="InterPro" id="IPR052774">
    <property type="entry name" value="Celegans_DevNeuronal_Protein"/>
</dbReference>
<keyword evidence="2" id="KW-0472">Membrane</keyword>
<reference evidence="5" key="3">
    <citation type="journal article" date="2013" name="Nucleic Acids Res.">
        <title>The genome of Anopheles darlingi, the main neotropical malaria vector.</title>
        <authorList>
            <person name="Marinotti O."/>
            <person name="Cerqueira G.C."/>
            <person name="de Almeida L.G."/>
            <person name="Ferro M.I."/>
            <person name="Loreto E.L."/>
            <person name="Zaha A."/>
            <person name="Teixeira S.M."/>
            <person name="Wespiser A.R."/>
            <person name="Almeida E Silva A."/>
            <person name="Schlindwein A.D."/>
            <person name="Pacheco A.C."/>
            <person name="Silva A.L."/>
            <person name="Graveley B.R."/>
            <person name="Walenz B.P."/>
            <person name="Lima Bde A."/>
            <person name="Ribeiro C.A."/>
            <person name="Nunes-Silva C.G."/>
            <person name="de Carvalho C.R."/>
            <person name="Soares C.M."/>
            <person name="de Menezes C.B."/>
            <person name="Matiolli C."/>
            <person name="Caffrey D."/>
            <person name="Araujo D.A."/>
            <person name="de Oliveira D.M."/>
            <person name="Golenbock D."/>
            <person name="Grisard E.C."/>
            <person name="Fantinatti-Garboggini F."/>
            <person name="de Carvalho F.M."/>
            <person name="Barcellos F.G."/>
            <person name="Prosdocimi F."/>
            <person name="May G."/>
            <person name="Azevedo Junior G.M."/>
            <person name="Guimaraes G.M."/>
            <person name="Goldman G.H."/>
            <person name="Padilha I.Q."/>
            <person name="Batista Jda S."/>
            <person name="Ferro J.A."/>
            <person name="Ribeiro J.M."/>
            <person name="Fietto J.L."/>
            <person name="Dabbas K.M."/>
            <person name="Cerdeira L."/>
            <person name="Agnez-Lima L.F."/>
            <person name="Brocchi M."/>
            <person name="de Carvalho M.O."/>
            <person name="Teixeira Mde M."/>
            <person name="Diniz Maia Mde M."/>
            <person name="Goldman M.H."/>
            <person name="Cruz Schneider M.P."/>
            <person name="Felipe M.S."/>
            <person name="Hungria M."/>
            <person name="Nicolas M.F."/>
            <person name="Pereira M."/>
            <person name="Montes M.A."/>
            <person name="Cantao M.E."/>
            <person name="Vincentz M."/>
            <person name="Rafael M.S."/>
            <person name="Silverman N."/>
            <person name="Stoco P.H."/>
            <person name="Souza R.C."/>
            <person name="Vicentini R."/>
            <person name="Gazzinelli R.T."/>
            <person name="Neves Rde O."/>
            <person name="Silva R."/>
            <person name="Astolfi-Filho S."/>
            <person name="Maciel T.E."/>
            <person name="Urmenyi T.P."/>
            <person name="Tadei W.P."/>
            <person name="Camargo E.P."/>
            <person name="de Vasconcelos A.T."/>
        </authorList>
    </citation>
    <scope>NUCLEOTIDE SEQUENCE</scope>
</reference>
<proteinExistence type="predicted"/>
<dbReference type="Proteomes" id="UP000000673">
    <property type="component" value="Unassembled WGS sequence"/>
</dbReference>
<keyword evidence="2" id="KW-1133">Transmembrane helix</keyword>
<dbReference type="PANTHER" id="PTHR47327:SF2">
    <property type="entry name" value="FI18240P1-RELATED"/>
    <property type="match status" value="1"/>
</dbReference>
<dbReference type="PROSITE" id="PS50948">
    <property type="entry name" value="PAN"/>
    <property type="match status" value="1"/>
</dbReference>
<dbReference type="GO" id="GO:0009653">
    <property type="term" value="P:anatomical structure morphogenesis"/>
    <property type="evidence" value="ECO:0007669"/>
    <property type="project" value="TreeGrafter"/>
</dbReference>
<dbReference type="AlphaFoldDB" id="W5JQZ0"/>
<dbReference type="Gene3D" id="3.50.4.10">
    <property type="entry name" value="Hepatocyte Growth Factor"/>
    <property type="match status" value="1"/>
</dbReference>
<evidence type="ECO:0000313" key="6">
    <source>
        <dbReference type="EnsemblMetazoa" id="ADAC002503-PA"/>
    </source>
</evidence>
<keyword evidence="7" id="KW-1185">Reference proteome</keyword>
<evidence type="ECO:0000256" key="2">
    <source>
        <dbReference type="SAM" id="Phobius"/>
    </source>
</evidence>
<dbReference type="HOGENOM" id="CLU_350986_0_0_1"/>
<feature type="domain" description="ZP" evidence="4">
    <location>
        <begin position="376"/>
        <end position="617"/>
    </location>
</feature>
<dbReference type="PANTHER" id="PTHR47327">
    <property type="entry name" value="FI18240P1-RELATED"/>
    <property type="match status" value="1"/>
</dbReference>
<dbReference type="SMART" id="SM00241">
    <property type="entry name" value="ZP"/>
    <property type="match status" value="1"/>
</dbReference>
<dbReference type="EMBL" id="ADMH02000592">
    <property type="protein sequence ID" value="ETN65723.1"/>
    <property type="molecule type" value="Genomic_DNA"/>
</dbReference>
<feature type="domain" description="Apple" evidence="3">
    <location>
        <begin position="289"/>
        <end position="370"/>
    </location>
</feature>
<feature type="region of interest" description="Disordered" evidence="1">
    <location>
        <begin position="211"/>
        <end position="233"/>
    </location>
</feature>
<dbReference type="eggNOG" id="ENOG502QRTZ">
    <property type="taxonomic scope" value="Eukaryota"/>
</dbReference>
<evidence type="ECO:0000313" key="5">
    <source>
        <dbReference type="EMBL" id="ETN65723.1"/>
    </source>
</evidence>
<dbReference type="PROSITE" id="PS51034">
    <property type="entry name" value="ZP_2"/>
    <property type="match status" value="1"/>
</dbReference>
<evidence type="ECO:0000256" key="1">
    <source>
        <dbReference type="SAM" id="MobiDB-lite"/>
    </source>
</evidence>
<feature type="region of interest" description="Disordered" evidence="1">
    <location>
        <begin position="174"/>
        <end position="194"/>
    </location>
</feature>
<dbReference type="STRING" id="43151.W5JQZ0"/>
<dbReference type="InterPro" id="IPR056953">
    <property type="entry name" value="CUT_N"/>
</dbReference>
<accession>W5JQZ0</accession>
<dbReference type="InterPro" id="IPR001507">
    <property type="entry name" value="ZP_dom"/>
</dbReference>
<dbReference type="Pfam" id="PF00024">
    <property type="entry name" value="PAN_1"/>
    <property type="match status" value="1"/>
</dbReference>
<dbReference type="FunCoup" id="W5JQZ0">
    <property type="interactions" value="15"/>
</dbReference>
<gene>
    <name evidence="5" type="ORF">AND_002503</name>
</gene>
<evidence type="ECO:0000259" key="4">
    <source>
        <dbReference type="PROSITE" id="PS51034"/>
    </source>
</evidence>
<keyword evidence="2" id="KW-0812">Transmembrane</keyword>
<dbReference type="SMART" id="SM00473">
    <property type="entry name" value="PAN_AP"/>
    <property type="match status" value="1"/>
</dbReference>
<dbReference type="EnsemblMetazoa" id="ADAC002503-RA">
    <property type="protein sequence ID" value="ADAC002503-PA"/>
    <property type="gene ID" value="ADAC002503"/>
</dbReference>
<evidence type="ECO:0000259" key="3">
    <source>
        <dbReference type="PROSITE" id="PS50948"/>
    </source>
</evidence>
<sequence>MCLGENEFTCREIMTIAAPQHTTPVQVQCGPQVLVFMLALARPFDRQHDRERESERQFRATTGERDELVEATSLSCLTLGVEVGATATTATTTTTNLIIFIQPQSGSRPVSVSVMSRRKGGGTSGGSGGGGGEGTNGSLALWPMGTTFDATQRPREVQKVSDPPSHGWTIECAAEESRRPTKRPSHNGIRWTDGRTDGTRAIRALERKGIPPTTNLSVTSTTRSTSGPEETKFPFPVRPQSSANFYQSTMTCELSDMDRITLAGSSAFQTNEGADYLENNCAEEPTKLCEFKRLSGRILKTVDSVYQDVASVDECRELCLSSPYRCHSYDYGDTGDMVCRLSHHSRATLSDIQDPYLDVPEAATYELSSCYNVSIECRAGDMIAKIRTSKLFDGKVYAKGAPNSCSVDVKNSLEFELRMGYQDIDCNVRQNGLGRYLNDVVIQHHDTIVTSSDLGLAVTCQYDLTNKTVSNDVDLDVTGDIEPALSEEVVVDSPNVVMKITTRDGSEMMRTAEVGDALALRFEILDPQSPYEIFVRELVAMDGVDSSEITLIDARGCPTDHFIMGPIYKSASSGKILLSHFDAFKFPSSEMVQFRALVTPCMPTCEPVQCDQDDFVGELRSMVSYGRKRRSINATAVMDAAMRRHRRETTRQAPQDDMLLVQSIQITDKFGFEKQQGAKPKVSSSETVFVANDGQGLCVNGLGKYHVPWLMATSSSSRIANRSNRGLPSPPFPGLIVAGAVFLLAQLAVIAIWTYMWQRRRKQRQFENASMGSSVVPTPTLTGNRADSMCKLYDSGYTGRHF</sequence>
<evidence type="ECO:0000313" key="7">
    <source>
        <dbReference type="Proteomes" id="UP000000673"/>
    </source>
</evidence>
<protein>
    <submittedName>
        <fullName evidence="5">Neyo</fullName>
    </submittedName>
</protein>
<feature type="region of interest" description="Disordered" evidence="1">
    <location>
        <begin position="114"/>
        <end position="136"/>
    </location>
</feature>
<feature type="transmembrane region" description="Helical" evidence="2">
    <location>
        <begin position="732"/>
        <end position="756"/>
    </location>
</feature>
<dbReference type="CDD" id="cd01099">
    <property type="entry name" value="PAN_AP_HGF"/>
    <property type="match status" value="1"/>
</dbReference>
<feature type="compositionally biased region" description="Polar residues" evidence="1">
    <location>
        <begin position="212"/>
        <end position="228"/>
    </location>
</feature>
<dbReference type="Pfam" id="PF25057">
    <property type="entry name" value="CUT_N"/>
    <property type="match status" value="1"/>
</dbReference>
<dbReference type="VEuPathDB" id="VectorBase:ADAR2_004693"/>
<dbReference type="InterPro" id="IPR003609">
    <property type="entry name" value="Pan_app"/>
</dbReference>
<reference evidence="5 7" key="1">
    <citation type="journal article" date="2010" name="BMC Genomics">
        <title>Combination of measures distinguishes pre-miRNAs from other stem-loops in the genome of the newly sequenced Anopheles darlingi.</title>
        <authorList>
            <person name="Mendes N.D."/>
            <person name="Freitas A.T."/>
            <person name="Vasconcelos A.T."/>
            <person name="Sagot M.F."/>
        </authorList>
    </citation>
    <scope>NUCLEOTIDE SEQUENCE</scope>
</reference>
<feature type="compositionally biased region" description="Gly residues" evidence="1">
    <location>
        <begin position="121"/>
        <end position="135"/>
    </location>
</feature>
<reference evidence="5" key="2">
    <citation type="submission" date="2010-05" db="EMBL/GenBank/DDBJ databases">
        <authorList>
            <person name="Almeida L.G."/>
            <person name="Nicolas M.F."/>
            <person name="Souza R.C."/>
            <person name="Vasconcelos A.T.R."/>
        </authorList>
    </citation>
    <scope>NUCLEOTIDE SEQUENCE</scope>
</reference>
<reference evidence="6" key="4">
    <citation type="submission" date="2015-06" db="UniProtKB">
        <authorList>
            <consortium name="EnsemblMetazoa"/>
        </authorList>
    </citation>
    <scope>IDENTIFICATION</scope>
</reference>
<organism evidence="5">
    <name type="scientific">Anopheles darlingi</name>
    <name type="common">Mosquito</name>
    <dbReference type="NCBI Taxonomy" id="43151"/>
    <lineage>
        <taxon>Eukaryota</taxon>
        <taxon>Metazoa</taxon>
        <taxon>Ecdysozoa</taxon>
        <taxon>Arthropoda</taxon>
        <taxon>Hexapoda</taxon>
        <taxon>Insecta</taxon>
        <taxon>Pterygota</taxon>
        <taxon>Neoptera</taxon>
        <taxon>Endopterygota</taxon>
        <taxon>Diptera</taxon>
        <taxon>Nematocera</taxon>
        <taxon>Culicoidea</taxon>
        <taxon>Culicidae</taxon>
        <taxon>Anophelinae</taxon>
        <taxon>Anopheles</taxon>
    </lineage>
</organism>
<dbReference type="FunFam" id="3.50.4.10:FF:000009">
    <property type="entry name" value="GG11699"/>
    <property type="match status" value="1"/>
</dbReference>
<name>W5JQZ0_ANODA</name>
<dbReference type="VEuPathDB" id="VectorBase:ADAC002503"/>
<dbReference type="OMA" id="CEFKRIA"/>
<dbReference type="SUPFAM" id="SSF57414">
    <property type="entry name" value="Hairpin loop containing domain-like"/>
    <property type="match status" value="1"/>
</dbReference>